<reference evidence="1 2" key="1">
    <citation type="submission" date="2016-04" db="EMBL/GenBank/DDBJ databases">
        <title>Genome analyses suggest a sexual origin of heterokaryosis in a supposedly ancient asexual fungus.</title>
        <authorList>
            <person name="Ropars J."/>
            <person name="Sedzielewska K."/>
            <person name="Noel J."/>
            <person name="Charron P."/>
            <person name="Farinelli L."/>
            <person name="Marton T."/>
            <person name="Kruger M."/>
            <person name="Pelin A."/>
            <person name="Brachmann A."/>
            <person name="Corradi N."/>
        </authorList>
    </citation>
    <scope>NUCLEOTIDE SEQUENCE [LARGE SCALE GENOMIC DNA]</scope>
    <source>
        <strain evidence="1 2">C2</strain>
    </source>
</reference>
<name>A0A2N1M0Y6_9GLOM</name>
<protein>
    <submittedName>
        <fullName evidence="1">Uncharacterized protein</fullName>
    </submittedName>
</protein>
<dbReference type="EMBL" id="LLXL01007939">
    <property type="protein sequence ID" value="PKK55311.1"/>
    <property type="molecule type" value="Genomic_DNA"/>
</dbReference>
<comment type="caution">
    <text evidence="1">The sequence shown here is derived from an EMBL/GenBank/DDBJ whole genome shotgun (WGS) entry which is preliminary data.</text>
</comment>
<dbReference type="AlphaFoldDB" id="A0A2N1M0Y6"/>
<evidence type="ECO:0000313" key="1">
    <source>
        <dbReference type="EMBL" id="PKK55311.1"/>
    </source>
</evidence>
<organism evidence="1 2">
    <name type="scientific">Rhizophagus irregularis</name>
    <dbReference type="NCBI Taxonomy" id="588596"/>
    <lineage>
        <taxon>Eukaryota</taxon>
        <taxon>Fungi</taxon>
        <taxon>Fungi incertae sedis</taxon>
        <taxon>Mucoromycota</taxon>
        <taxon>Glomeromycotina</taxon>
        <taxon>Glomeromycetes</taxon>
        <taxon>Glomerales</taxon>
        <taxon>Glomeraceae</taxon>
        <taxon>Rhizophagus</taxon>
    </lineage>
</organism>
<reference evidence="1 2" key="2">
    <citation type="submission" date="2017-10" db="EMBL/GenBank/DDBJ databases">
        <title>Extensive intraspecific genome diversity in a model arbuscular mycorrhizal fungus.</title>
        <authorList>
            <person name="Chen E.C.H."/>
            <person name="Morin E."/>
            <person name="Baudet D."/>
            <person name="Noel J."/>
            <person name="Ndikumana S."/>
            <person name="Charron P."/>
            <person name="St-Onge C."/>
            <person name="Giorgi J."/>
            <person name="Grigoriev I.V."/>
            <person name="Roux C."/>
            <person name="Martin F.M."/>
            <person name="Corradi N."/>
        </authorList>
    </citation>
    <scope>NUCLEOTIDE SEQUENCE [LARGE SCALE GENOMIC DNA]</scope>
    <source>
        <strain evidence="1 2">C2</strain>
    </source>
</reference>
<sequence length="164" mass="20035">MQNTDGLGRQDDESFHVWARRIQDTTQYYEACNRIRRDKEGRPSRPRSRQQIYSYIDQIRRIISRLPNYWYCTYYKDFMDHGWGGIFMDVQLSLYDGSEYFIFDYYNHRAEMIQKAFRRYIERKKNNKAARIIQKVAIPWLYRPGSPLIQKAKRRFYCLAVSQV</sequence>
<dbReference type="Proteomes" id="UP000233469">
    <property type="component" value="Unassembled WGS sequence"/>
</dbReference>
<evidence type="ECO:0000313" key="2">
    <source>
        <dbReference type="Proteomes" id="UP000233469"/>
    </source>
</evidence>
<proteinExistence type="predicted"/>
<gene>
    <name evidence="1" type="ORF">RhiirC2_802758</name>
</gene>
<accession>A0A2N1M0Y6</accession>